<reference evidence="6 7" key="1">
    <citation type="submission" date="2019-11" db="EMBL/GenBank/DDBJ databases">
        <title>Whole genome sequence of Oryza granulata.</title>
        <authorList>
            <person name="Li W."/>
        </authorList>
    </citation>
    <scope>NUCLEOTIDE SEQUENCE [LARGE SCALE GENOMIC DNA]</scope>
    <source>
        <strain evidence="7">cv. Menghai</strain>
        <tissue evidence="6">Leaf</tissue>
    </source>
</reference>
<organism evidence="6 7">
    <name type="scientific">Oryza meyeriana var. granulata</name>
    <dbReference type="NCBI Taxonomy" id="110450"/>
    <lineage>
        <taxon>Eukaryota</taxon>
        <taxon>Viridiplantae</taxon>
        <taxon>Streptophyta</taxon>
        <taxon>Embryophyta</taxon>
        <taxon>Tracheophyta</taxon>
        <taxon>Spermatophyta</taxon>
        <taxon>Magnoliopsida</taxon>
        <taxon>Liliopsida</taxon>
        <taxon>Poales</taxon>
        <taxon>Poaceae</taxon>
        <taxon>BOP clade</taxon>
        <taxon>Oryzoideae</taxon>
        <taxon>Oryzeae</taxon>
        <taxon>Oryzinae</taxon>
        <taxon>Oryza</taxon>
        <taxon>Oryza meyeriana</taxon>
    </lineage>
</organism>
<dbReference type="SUPFAM" id="SSF47699">
    <property type="entry name" value="Bifunctional inhibitor/lipid-transfer protein/seed storage 2S albumin"/>
    <property type="match status" value="1"/>
</dbReference>
<keyword evidence="3" id="KW-0964">Secreted</keyword>
<dbReference type="InterPro" id="IPR016140">
    <property type="entry name" value="Bifunc_inhib/LTP/seed_store"/>
</dbReference>
<comment type="function">
    <text evidence="1">Seed storage protein.</text>
</comment>
<dbReference type="InterPro" id="IPR006106">
    <property type="entry name" value="Allergen/soft/tryp_amyl_inhib"/>
</dbReference>
<keyword evidence="4" id="KW-0732">Signal</keyword>
<dbReference type="Pfam" id="PF00234">
    <property type="entry name" value="Tryp_alpha_amyl"/>
    <property type="match status" value="1"/>
</dbReference>
<comment type="subcellular location">
    <subcellularLocation>
        <location evidence="2">Secreted</location>
    </subcellularLocation>
</comment>
<dbReference type="GO" id="GO:0019863">
    <property type="term" value="F:IgE binding"/>
    <property type="evidence" value="ECO:0007669"/>
    <property type="project" value="UniProtKB-ARBA"/>
</dbReference>
<feature type="chain" id="PRO_5026040907" description="Bifunctional inhibitor/plant lipid transfer protein/seed storage helical domain-containing protein" evidence="4">
    <location>
        <begin position="26"/>
        <end position="163"/>
    </location>
</feature>
<dbReference type="PRINTS" id="PR00808">
    <property type="entry name" value="AMLASEINHBTR"/>
</dbReference>
<evidence type="ECO:0000256" key="1">
    <source>
        <dbReference type="ARBA" id="ARBA00003839"/>
    </source>
</evidence>
<feature type="domain" description="Bifunctional inhibitor/plant lipid transfer protein/seed storage helical" evidence="5">
    <location>
        <begin position="74"/>
        <end position="116"/>
    </location>
</feature>
<proteinExistence type="predicted"/>
<dbReference type="EMBL" id="SPHZ02000007">
    <property type="protein sequence ID" value="KAF0909500.1"/>
    <property type="molecule type" value="Genomic_DNA"/>
</dbReference>
<dbReference type="CDD" id="cd00261">
    <property type="entry name" value="AAI_SS"/>
    <property type="match status" value="1"/>
</dbReference>
<accession>A0A6G1DAS0</accession>
<evidence type="ECO:0000313" key="6">
    <source>
        <dbReference type="EMBL" id="KAF0909500.1"/>
    </source>
</evidence>
<dbReference type="Proteomes" id="UP000479710">
    <property type="component" value="Unassembled WGS sequence"/>
</dbReference>
<feature type="signal peptide" evidence="4">
    <location>
        <begin position="1"/>
        <end position="25"/>
    </location>
</feature>
<sequence>MALPSHKKLVFSVLMLAVLAAVATAAPATRDTGYGDVGEYCRVGKAVSRNPLPACRNYIARWCAVTKGQWGSPAQVPRSLLEPCCRELTAVPMRCRCDALSVLVRGVITEEGDRVAGMISQKAAPECDGPTIGSVASDLTHYSRCNLQVTGFFACSMFGGGMD</sequence>
<dbReference type="PANTHER" id="PTHR34481:SF4">
    <property type="entry name" value="17KDA ALPHA-AMYLASE_TRYPSIN INHIBITOR 2"/>
    <property type="match status" value="1"/>
</dbReference>
<evidence type="ECO:0000313" key="7">
    <source>
        <dbReference type="Proteomes" id="UP000479710"/>
    </source>
</evidence>
<dbReference type="PANTHER" id="PTHR34481">
    <property type="entry name" value="TRYPSIN/FACTOR XIIA INHIBITOR-RELATED"/>
    <property type="match status" value="1"/>
</dbReference>
<evidence type="ECO:0000256" key="2">
    <source>
        <dbReference type="ARBA" id="ARBA00004613"/>
    </source>
</evidence>
<dbReference type="GO" id="GO:0004867">
    <property type="term" value="F:serine-type endopeptidase inhibitor activity"/>
    <property type="evidence" value="ECO:0007669"/>
    <property type="project" value="InterPro"/>
</dbReference>
<dbReference type="Gene3D" id="1.10.110.10">
    <property type="entry name" value="Plant lipid-transfer and hydrophobic proteins"/>
    <property type="match status" value="1"/>
</dbReference>
<protein>
    <recommendedName>
        <fullName evidence="5">Bifunctional inhibitor/plant lipid transfer protein/seed storage helical domain-containing protein</fullName>
    </recommendedName>
</protein>
<comment type="caution">
    <text evidence="6">The sequence shown here is derived from an EMBL/GenBank/DDBJ whole genome shotgun (WGS) entry which is preliminary data.</text>
</comment>
<dbReference type="InterPro" id="IPR006105">
    <property type="entry name" value="Allergen/tryp_amyl_inhib_CS"/>
</dbReference>
<dbReference type="PROSITE" id="PS00426">
    <property type="entry name" value="CEREAL_TRYP_AMYL_INH"/>
    <property type="match status" value="1"/>
</dbReference>
<dbReference type="InterPro" id="IPR036312">
    <property type="entry name" value="Bifun_inhib/LTP/seed_sf"/>
</dbReference>
<dbReference type="OrthoDB" id="620344at2759"/>
<name>A0A6G1DAS0_9ORYZ</name>
<dbReference type="GO" id="GO:0005576">
    <property type="term" value="C:extracellular region"/>
    <property type="evidence" value="ECO:0007669"/>
    <property type="project" value="UniProtKB-SubCell"/>
</dbReference>
<evidence type="ECO:0000256" key="4">
    <source>
        <dbReference type="SAM" id="SignalP"/>
    </source>
</evidence>
<evidence type="ECO:0000259" key="5">
    <source>
        <dbReference type="Pfam" id="PF00234"/>
    </source>
</evidence>
<evidence type="ECO:0000256" key="3">
    <source>
        <dbReference type="ARBA" id="ARBA00022525"/>
    </source>
</evidence>
<keyword evidence="7" id="KW-1185">Reference proteome</keyword>
<dbReference type="AlphaFoldDB" id="A0A6G1DAS0"/>
<gene>
    <name evidence="6" type="ORF">E2562_036643</name>
</gene>